<sequence>MPKDRPLRDEPVRQWRTGLQHTTVHHAEDGWFTWSLRAGSAAPPRPAPRLSSLDSWRALPGLAVARQDGSALSYRAPGSTSLAQAFLDGTGDGVLDAVERAGALLRTAHDAPVPAAARAWPSPAVIRLLHGTSPQFAPTRLHARMQAVLGRRRCERLRSWAAEPPSDGSDEVLLHGSATPRAVVVSGDSRCTLRIGADCVTGDRSWDLEWFLASLFELCAGTEPSIGLHTGTSYRQAHEALITGYGRELPATAGPVAVLGVLGHVHDFAAYVGWSDELDDYLRASAQLIDEAGAQIVSPA</sequence>
<proteinExistence type="predicted"/>
<name>A0A840NQT7_9PSEU</name>
<reference evidence="1 2" key="1">
    <citation type="submission" date="2020-08" db="EMBL/GenBank/DDBJ databases">
        <title>Sequencing the genomes of 1000 actinobacteria strains.</title>
        <authorList>
            <person name="Klenk H.-P."/>
        </authorList>
    </citation>
    <scope>NUCLEOTIDE SEQUENCE [LARGE SCALE GENOMIC DNA]</scope>
    <source>
        <strain evidence="1 2">DSM 45582</strain>
    </source>
</reference>
<dbReference type="SUPFAM" id="SSF56112">
    <property type="entry name" value="Protein kinase-like (PK-like)"/>
    <property type="match status" value="1"/>
</dbReference>
<evidence type="ECO:0000313" key="1">
    <source>
        <dbReference type="EMBL" id="MBB5071472.1"/>
    </source>
</evidence>
<accession>A0A840NQT7</accession>
<protein>
    <recommendedName>
        <fullName evidence="3">Phosphotransferase family enzyme</fullName>
    </recommendedName>
</protein>
<dbReference type="RefSeq" id="WP_184481845.1">
    <property type="nucleotide sequence ID" value="NZ_JACHIV010000001.1"/>
</dbReference>
<evidence type="ECO:0008006" key="3">
    <source>
        <dbReference type="Google" id="ProtNLM"/>
    </source>
</evidence>
<organism evidence="1 2">
    <name type="scientific">Saccharopolyspora gloriosae</name>
    <dbReference type="NCBI Taxonomy" id="455344"/>
    <lineage>
        <taxon>Bacteria</taxon>
        <taxon>Bacillati</taxon>
        <taxon>Actinomycetota</taxon>
        <taxon>Actinomycetes</taxon>
        <taxon>Pseudonocardiales</taxon>
        <taxon>Pseudonocardiaceae</taxon>
        <taxon>Saccharopolyspora</taxon>
    </lineage>
</organism>
<dbReference type="AlphaFoldDB" id="A0A840NQT7"/>
<comment type="caution">
    <text evidence="1">The sequence shown here is derived from an EMBL/GenBank/DDBJ whole genome shotgun (WGS) entry which is preliminary data.</text>
</comment>
<dbReference type="Proteomes" id="UP000580474">
    <property type="component" value="Unassembled WGS sequence"/>
</dbReference>
<evidence type="ECO:0000313" key="2">
    <source>
        <dbReference type="Proteomes" id="UP000580474"/>
    </source>
</evidence>
<dbReference type="EMBL" id="JACHIV010000001">
    <property type="protein sequence ID" value="MBB5071472.1"/>
    <property type="molecule type" value="Genomic_DNA"/>
</dbReference>
<dbReference type="InterPro" id="IPR011009">
    <property type="entry name" value="Kinase-like_dom_sf"/>
</dbReference>
<gene>
    <name evidence="1" type="ORF">BJ969_004560</name>
</gene>
<keyword evidence="2" id="KW-1185">Reference proteome</keyword>